<evidence type="ECO:0000313" key="14">
    <source>
        <dbReference type="EMBL" id="CAH1272818.1"/>
    </source>
</evidence>
<dbReference type="Gene3D" id="1.10.10.10">
    <property type="entry name" value="Winged helix-like DNA-binding domain superfamily/Winged helix DNA-binding domain"/>
    <property type="match status" value="1"/>
</dbReference>
<keyword evidence="2" id="KW-0723">Serine/threonine-protein kinase</keyword>
<evidence type="ECO:0000259" key="12">
    <source>
        <dbReference type="PROSITE" id="PS50017"/>
    </source>
</evidence>
<dbReference type="PANTHER" id="PTHR48051:SF46">
    <property type="entry name" value="LEUCINE RICH REPEAT-CONTAINING DOMAIN PROTEIN"/>
    <property type="match status" value="1"/>
</dbReference>
<dbReference type="Gene3D" id="1.10.533.10">
    <property type="entry name" value="Death Domain, Fas"/>
    <property type="match status" value="1"/>
</dbReference>
<evidence type="ECO:0000256" key="10">
    <source>
        <dbReference type="ARBA" id="ARBA00047899"/>
    </source>
</evidence>
<dbReference type="EMBL" id="OV696693">
    <property type="protein sequence ID" value="CAH1272818.1"/>
    <property type="molecule type" value="Genomic_DNA"/>
</dbReference>
<dbReference type="GO" id="GO:0005737">
    <property type="term" value="C:cytoplasm"/>
    <property type="evidence" value="ECO:0007669"/>
    <property type="project" value="TreeGrafter"/>
</dbReference>
<dbReference type="CDD" id="cd01670">
    <property type="entry name" value="Death"/>
    <property type="match status" value="1"/>
</dbReference>
<dbReference type="InterPro" id="IPR001611">
    <property type="entry name" value="Leu-rich_rpt"/>
</dbReference>
<evidence type="ECO:0000256" key="4">
    <source>
        <dbReference type="ARBA" id="ARBA00022679"/>
    </source>
</evidence>
<gene>
    <name evidence="14" type="primary">MFHAS1</name>
    <name evidence="14" type="ORF">BLAG_LOCUS24359</name>
</gene>
<dbReference type="SUPFAM" id="SSF52058">
    <property type="entry name" value="L domain-like"/>
    <property type="match status" value="2"/>
</dbReference>
<dbReference type="SUPFAM" id="SSF47986">
    <property type="entry name" value="DEATH domain"/>
    <property type="match status" value="1"/>
</dbReference>
<name>A0A8K0AF89_BRALA</name>
<dbReference type="InterPro" id="IPR011029">
    <property type="entry name" value="DEATH-like_dom_sf"/>
</dbReference>
<dbReference type="PROSITE" id="PS51424">
    <property type="entry name" value="ROC"/>
    <property type="match status" value="1"/>
</dbReference>
<dbReference type="Proteomes" id="UP000838412">
    <property type="component" value="Chromosome 8"/>
</dbReference>
<dbReference type="InterPro" id="IPR057263">
    <property type="entry name" value="COR-B"/>
</dbReference>
<dbReference type="PROSITE" id="PS00675">
    <property type="entry name" value="SIGMA54_INTERACT_1"/>
    <property type="match status" value="1"/>
</dbReference>
<dbReference type="OrthoDB" id="676979at2759"/>
<dbReference type="Pfam" id="PF00560">
    <property type="entry name" value="LRR_1"/>
    <property type="match status" value="1"/>
</dbReference>
<dbReference type="Pfam" id="PF00531">
    <property type="entry name" value="Death"/>
    <property type="match status" value="1"/>
</dbReference>
<evidence type="ECO:0000256" key="7">
    <source>
        <dbReference type="ARBA" id="ARBA00022777"/>
    </source>
</evidence>
<dbReference type="GO" id="GO:0009966">
    <property type="term" value="P:regulation of signal transduction"/>
    <property type="evidence" value="ECO:0007669"/>
    <property type="project" value="UniProtKB-ARBA"/>
</dbReference>
<dbReference type="SMART" id="SM00005">
    <property type="entry name" value="DEATH"/>
    <property type="match status" value="1"/>
</dbReference>
<sequence>MGSILSYIWRTDEEEQDVEEEDGPWSLQELREKCRQTSDGLIELDLQNCGLTSLPSAVFRLKEVQILNISWNKLTHLGAGISALRQLQVLRVEHNQLISLPAELADCPDLAELHAGWNSLSCLPARFRRMANLKTLSLYSNDFKSLPDSLPLMTSLEYADFEHNGLKGLPTSMSRSKVKVLQLGMNQFQHVPLVLVSMPSLEKLDMSSNQVSSLPDIIGSMPRVRSLNFARNRIQDLPQTICELSFVEELNFFQNRIAKLPPGLSHLTRLRSVNFEGNDLSTFPSEVCAIFSLEEVNFNNNHIEFLPVHISNLKRLKALRLSNNKISTLPNSICELVELVTLTLMGNKLTELPLMFDSLSNLQHRSIDGGLDLFNNEMQMPPRHVCDSGVESVFQYLREIRRTKPIEVSRRKILVFGESGAGKTSMIHAMLHGRSRLALPDEQTHVLEQHTWTVEGERFQVNDFGGQQMYHVTNQLFFTKSAVNVLAVDIKRYSASRYNRDIGDWLQAVTAQVPDAVLLIVGTHSDLCSAEEIQQKREEILATMRQRETAIIEDIKEELFKLKEALDGERHGLFAGHNRYSGMSAEELTECHTLLQHRLTSRPVLPQEMVVVSSADSLDGIPLLVHTVLQLTQNRQLFPNTVVPESWADLERQLTDARNSPDHFLTYEQVARMAEDIGLTEERLVPALRYLHLVGEILWYEDNAMLKDYIFHKPSDLIDIFKAIFRHDIEQFLTYGNEVFKRVGHMTKQQFRLVKSRFLKGGQMSVGLLRCFLSGVCEDHRNLSVVDHRSLSVVVSLLKKFELCYQLPDSEATPGLTGPSALLFLPWYLSYREPSNLHRMWPSTVPENYSQLQVVYQFPSVSPCGLFERMLVRLQRHVTRREDWRDGVVASIRGQTVLLRRTAGSEGCELNLYVRGEEVRETFLLLQLTAVWTVLLLLHAEMKSLLSQWPGVRHQVFLVCSHCARLDRPEPHVFFGEVLDRPRPPAVSRLPCPNADDEEVVDVAEVYPPPEALEGVLLEGDLRTALMEVAQQLGREDWRRMGRVLQLTEPDLEEIQHDFQTLREMKFQMLLSWKRKAGEDATLHALKEALEDDEVGRKDIADFLADKYCYKYGKQG</sequence>
<dbReference type="Pfam" id="PF16095">
    <property type="entry name" value="COR-A"/>
    <property type="match status" value="1"/>
</dbReference>
<evidence type="ECO:0000256" key="3">
    <source>
        <dbReference type="ARBA" id="ARBA00022614"/>
    </source>
</evidence>
<dbReference type="InterPro" id="IPR003591">
    <property type="entry name" value="Leu-rich_rpt_typical-subtyp"/>
</dbReference>
<dbReference type="SUPFAM" id="SSF52540">
    <property type="entry name" value="P-loop containing nucleoside triphosphate hydrolases"/>
    <property type="match status" value="1"/>
</dbReference>
<dbReference type="Gene3D" id="3.80.10.10">
    <property type="entry name" value="Ribonuclease Inhibitor"/>
    <property type="match status" value="3"/>
</dbReference>
<dbReference type="Gene3D" id="3.40.50.300">
    <property type="entry name" value="P-loop containing nucleotide triphosphate hydrolases"/>
    <property type="match status" value="1"/>
</dbReference>
<dbReference type="EC" id="2.7.11.1" evidence="1"/>
<evidence type="ECO:0000256" key="1">
    <source>
        <dbReference type="ARBA" id="ARBA00012513"/>
    </source>
</evidence>
<dbReference type="InterPro" id="IPR032675">
    <property type="entry name" value="LRR_dom_sf"/>
</dbReference>
<organism evidence="14 15">
    <name type="scientific">Branchiostoma lanceolatum</name>
    <name type="common">Common lancelet</name>
    <name type="synonym">Amphioxus lanceolatum</name>
    <dbReference type="NCBI Taxonomy" id="7740"/>
    <lineage>
        <taxon>Eukaryota</taxon>
        <taxon>Metazoa</taxon>
        <taxon>Chordata</taxon>
        <taxon>Cephalochordata</taxon>
        <taxon>Leptocardii</taxon>
        <taxon>Amphioxiformes</taxon>
        <taxon>Branchiostomatidae</taxon>
        <taxon>Branchiostoma</taxon>
    </lineage>
</organism>
<dbReference type="GO" id="GO:0007165">
    <property type="term" value="P:signal transduction"/>
    <property type="evidence" value="ECO:0007669"/>
    <property type="project" value="InterPro"/>
</dbReference>
<dbReference type="SMART" id="SM00369">
    <property type="entry name" value="LRR_TYP"/>
    <property type="match status" value="9"/>
</dbReference>
<keyword evidence="5" id="KW-0677">Repeat</keyword>
<keyword evidence="6" id="KW-0547">Nucleotide-binding</keyword>
<evidence type="ECO:0000256" key="11">
    <source>
        <dbReference type="ARBA" id="ARBA00048679"/>
    </source>
</evidence>
<accession>A0A8K0AF89</accession>
<dbReference type="Pfam" id="PF08477">
    <property type="entry name" value="Roc"/>
    <property type="match status" value="1"/>
</dbReference>
<feature type="domain" description="Roc" evidence="13">
    <location>
        <begin position="404"/>
        <end position="635"/>
    </location>
</feature>
<dbReference type="Pfam" id="PF25497">
    <property type="entry name" value="COR-B"/>
    <property type="match status" value="1"/>
</dbReference>
<keyword evidence="4" id="KW-0808">Transferase</keyword>
<protein>
    <recommendedName>
        <fullName evidence="1">non-specific serine/threonine protein kinase</fullName>
        <ecNumber evidence="1">2.7.11.1</ecNumber>
    </recommendedName>
</protein>
<proteinExistence type="predicted"/>
<keyword evidence="3" id="KW-0433">Leucine-rich repeat</keyword>
<feature type="domain" description="Death" evidence="12">
    <location>
        <begin position="1023"/>
        <end position="1092"/>
    </location>
</feature>
<evidence type="ECO:0000313" key="15">
    <source>
        <dbReference type="Proteomes" id="UP000838412"/>
    </source>
</evidence>
<evidence type="ECO:0000256" key="2">
    <source>
        <dbReference type="ARBA" id="ARBA00022527"/>
    </source>
</evidence>
<dbReference type="Gene3D" id="3.30.310.200">
    <property type="match status" value="1"/>
</dbReference>
<dbReference type="PANTHER" id="PTHR48051">
    <property type="match status" value="1"/>
</dbReference>
<evidence type="ECO:0000256" key="5">
    <source>
        <dbReference type="ARBA" id="ARBA00022737"/>
    </source>
</evidence>
<evidence type="ECO:0000259" key="13">
    <source>
        <dbReference type="PROSITE" id="PS51424"/>
    </source>
</evidence>
<evidence type="ECO:0000256" key="8">
    <source>
        <dbReference type="ARBA" id="ARBA00022840"/>
    </source>
</evidence>
<dbReference type="InterPro" id="IPR020859">
    <property type="entry name" value="ROC"/>
</dbReference>
<dbReference type="InterPro" id="IPR032171">
    <property type="entry name" value="COR-A"/>
</dbReference>
<dbReference type="InterPro" id="IPR027417">
    <property type="entry name" value="P-loop_NTPase"/>
</dbReference>
<dbReference type="Pfam" id="PF13855">
    <property type="entry name" value="LRR_8"/>
    <property type="match status" value="2"/>
</dbReference>
<dbReference type="InterPro" id="IPR000488">
    <property type="entry name" value="Death_dom"/>
</dbReference>
<evidence type="ECO:0000256" key="9">
    <source>
        <dbReference type="ARBA" id="ARBA00023134"/>
    </source>
</evidence>
<keyword evidence="15" id="KW-1185">Reference proteome</keyword>
<keyword evidence="9" id="KW-0342">GTP-binding</keyword>
<dbReference type="SMART" id="SM00364">
    <property type="entry name" value="LRR_BAC"/>
    <property type="match status" value="7"/>
</dbReference>
<dbReference type="AlphaFoldDB" id="A0A8K0AF89"/>
<dbReference type="PROSITE" id="PS50017">
    <property type="entry name" value="DEATH_DOMAIN"/>
    <property type="match status" value="1"/>
</dbReference>
<dbReference type="InterPro" id="IPR036388">
    <property type="entry name" value="WH-like_DNA-bd_sf"/>
</dbReference>
<reference evidence="14" key="1">
    <citation type="submission" date="2022-01" db="EMBL/GenBank/DDBJ databases">
        <authorList>
            <person name="Braso-Vives M."/>
        </authorList>
    </citation>
    <scope>NUCLEOTIDE SEQUENCE</scope>
</reference>
<keyword evidence="8" id="KW-0067">ATP-binding</keyword>
<comment type="catalytic activity">
    <reaction evidence="10">
        <text>L-threonyl-[protein] + ATP = O-phospho-L-threonyl-[protein] + ADP + H(+)</text>
        <dbReference type="Rhea" id="RHEA:46608"/>
        <dbReference type="Rhea" id="RHEA-COMP:11060"/>
        <dbReference type="Rhea" id="RHEA-COMP:11605"/>
        <dbReference type="ChEBI" id="CHEBI:15378"/>
        <dbReference type="ChEBI" id="CHEBI:30013"/>
        <dbReference type="ChEBI" id="CHEBI:30616"/>
        <dbReference type="ChEBI" id="CHEBI:61977"/>
        <dbReference type="ChEBI" id="CHEBI:456216"/>
        <dbReference type="EC" id="2.7.11.1"/>
    </reaction>
</comment>
<dbReference type="GO" id="GO:0004674">
    <property type="term" value="F:protein serine/threonine kinase activity"/>
    <property type="evidence" value="ECO:0007669"/>
    <property type="project" value="UniProtKB-KW"/>
</dbReference>
<dbReference type="InterPro" id="IPR025662">
    <property type="entry name" value="Sigma_54_int_dom_ATP-bd_1"/>
</dbReference>
<dbReference type="InterPro" id="IPR050216">
    <property type="entry name" value="LRR_domain-containing"/>
</dbReference>
<evidence type="ECO:0000256" key="6">
    <source>
        <dbReference type="ARBA" id="ARBA00022741"/>
    </source>
</evidence>
<keyword evidence="7" id="KW-0418">Kinase</keyword>
<dbReference type="PROSITE" id="PS51450">
    <property type="entry name" value="LRR"/>
    <property type="match status" value="3"/>
</dbReference>
<comment type="catalytic activity">
    <reaction evidence="11">
        <text>L-seryl-[protein] + ATP = O-phospho-L-seryl-[protein] + ADP + H(+)</text>
        <dbReference type="Rhea" id="RHEA:17989"/>
        <dbReference type="Rhea" id="RHEA-COMP:9863"/>
        <dbReference type="Rhea" id="RHEA-COMP:11604"/>
        <dbReference type="ChEBI" id="CHEBI:15378"/>
        <dbReference type="ChEBI" id="CHEBI:29999"/>
        <dbReference type="ChEBI" id="CHEBI:30616"/>
        <dbReference type="ChEBI" id="CHEBI:83421"/>
        <dbReference type="ChEBI" id="CHEBI:456216"/>
        <dbReference type="EC" id="2.7.11.1"/>
    </reaction>
</comment>
<dbReference type="GO" id="GO:0005524">
    <property type="term" value="F:ATP binding"/>
    <property type="evidence" value="ECO:0007669"/>
    <property type="project" value="UniProtKB-KW"/>
</dbReference>